<dbReference type="GO" id="GO:0000026">
    <property type="term" value="F:alpha-1,2-mannosyltransferase activity"/>
    <property type="evidence" value="ECO:0007669"/>
    <property type="project" value="TreeGrafter"/>
</dbReference>
<dbReference type="GO" id="GO:0000032">
    <property type="term" value="P:cell wall mannoprotein biosynthetic process"/>
    <property type="evidence" value="ECO:0007669"/>
    <property type="project" value="TreeGrafter"/>
</dbReference>
<reference evidence="8 9" key="1">
    <citation type="submission" date="2016-03" db="EMBL/GenBank/DDBJ databases">
        <authorList>
            <person name="Devillers H."/>
        </authorList>
    </citation>
    <scope>NUCLEOTIDE SEQUENCE [LARGE SCALE GENOMIC DNA]</scope>
    <source>
        <strain evidence="8">CBS 10888</strain>
    </source>
</reference>
<keyword evidence="7" id="KW-0812">Transmembrane</keyword>
<sequence length="411" mass="48271">MPPPAKKKLTPKSAVLVKKYERPIRLAFISLVAALCVVFLLHTPPSRGPRPGHGPALNHITPVDPQSLLKPHADVAQKVHYPPANDRVRERATFVTLARNSDLWSLVPSIRHVEDRFNRRFHYDWVFLNDKPFDQEFIRVTSALVSGTAKYGVIPSEHWSVPDWIDQDRAAEARSQMVQDQVIYGDSVPYRHMCRFESGFFFQHELLADYEFYWRVEPDIRLFCDIHYDVFRFMKLNNKKYGFILSLSEYEKTIPTLWATTKQFMHKFPQYVHKNNLLDFVSDDQGESYNMCHFWSNFEVGSLDFWRGDAYQAYFEYLDRAGGFFYERWGDAPVHSIAASLFLDKSELHFFDGFGYYHPDFYACPVEEDIRIQNQCTCNIADDHTWFEYYFCTRKYFQAQRLALPPGVKPA</sequence>
<keyword evidence="4" id="KW-0808">Transferase</keyword>
<evidence type="ECO:0000256" key="2">
    <source>
        <dbReference type="ARBA" id="ARBA00007677"/>
    </source>
</evidence>
<organism evidence="8 9">
    <name type="scientific">Lachancea dasiensis</name>
    <dbReference type="NCBI Taxonomy" id="1072105"/>
    <lineage>
        <taxon>Eukaryota</taxon>
        <taxon>Fungi</taxon>
        <taxon>Dikarya</taxon>
        <taxon>Ascomycota</taxon>
        <taxon>Saccharomycotina</taxon>
        <taxon>Saccharomycetes</taxon>
        <taxon>Saccharomycetales</taxon>
        <taxon>Saccharomycetaceae</taxon>
        <taxon>Lachancea</taxon>
    </lineage>
</organism>
<feature type="active site" description="Nucleophile" evidence="6">
    <location>
        <position position="299"/>
    </location>
</feature>
<evidence type="ECO:0000256" key="5">
    <source>
        <dbReference type="ARBA" id="ARBA00022968"/>
    </source>
</evidence>
<keyword evidence="7" id="KW-1133">Transmembrane helix</keyword>
<evidence type="ECO:0000256" key="4">
    <source>
        <dbReference type="ARBA" id="ARBA00022679"/>
    </source>
</evidence>
<keyword evidence="9" id="KW-1185">Reference proteome</keyword>
<dbReference type="SUPFAM" id="SSF53448">
    <property type="entry name" value="Nucleotide-diphospho-sugar transferases"/>
    <property type="match status" value="1"/>
</dbReference>
<dbReference type="InterPro" id="IPR029044">
    <property type="entry name" value="Nucleotide-diphossugar_trans"/>
</dbReference>
<dbReference type="PIRSF" id="PIRSF018153">
    <property type="entry name" value="Glyco_trans_15"/>
    <property type="match status" value="1"/>
</dbReference>
<dbReference type="GO" id="GO:0005794">
    <property type="term" value="C:Golgi apparatus"/>
    <property type="evidence" value="ECO:0007669"/>
    <property type="project" value="TreeGrafter"/>
</dbReference>
<evidence type="ECO:0000256" key="1">
    <source>
        <dbReference type="ARBA" id="ARBA00004606"/>
    </source>
</evidence>
<dbReference type="EMBL" id="LT598454">
    <property type="protein sequence ID" value="SCU84979.1"/>
    <property type="molecule type" value="Genomic_DNA"/>
</dbReference>
<evidence type="ECO:0000313" key="8">
    <source>
        <dbReference type="EMBL" id="SCU84979.1"/>
    </source>
</evidence>
<dbReference type="STRING" id="1266660.A0A1G4J5M6"/>
<accession>A0A1G4J5M6</accession>
<dbReference type="Proteomes" id="UP000190274">
    <property type="component" value="Chromosome D"/>
</dbReference>
<proteinExistence type="inferred from homology"/>
<evidence type="ECO:0000313" key="9">
    <source>
        <dbReference type="Proteomes" id="UP000190274"/>
    </source>
</evidence>
<protein>
    <submittedName>
        <fullName evidence="8">LADA_0D05028g1_1</fullName>
    </submittedName>
</protein>
<dbReference type="PANTHER" id="PTHR31121:SF11">
    <property type="entry name" value="MANNOSYLTRANSFERASE KTR3-RELATED"/>
    <property type="match status" value="1"/>
</dbReference>
<name>A0A1G4J5M6_9SACH</name>
<comment type="subcellular location">
    <subcellularLocation>
        <location evidence="1">Membrane</location>
        <topology evidence="1">Single-pass type II membrane protein</topology>
    </subcellularLocation>
</comment>
<evidence type="ECO:0000256" key="6">
    <source>
        <dbReference type="PIRSR" id="PIRSR018153-1"/>
    </source>
</evidence>
<dbReference type="OrthoDB" id="439943at2759"/>
<dbReference type="GO" id="GO:0006493">
    <property type="term" value="P:protein O-linked glycosylation"/>
    <property type="evidence" value="ECO:0007669"/>
    <property type="project" value="EnsemblFungi"/>
</dbReference>
<dbReference type="AlphaFoldDB" id="A0A1G4J5M6"/>
<gene>
    <name evidence="8" type="ORF">LADA_0D05028G</name>
</gene>
<evidence type="ECO:0000256" key="3">
    <source>
        <dbReference type="ARBA" id="ARBA00022676"/>
    </source>
</evidence>
<keyword evidence="3" id="KW-0328">Glycosyltransferase</keyword>
<dbReference type="FunFam" id="3.90.550.10:FF:000051">
    <property type="entry name" value="Alpha-1,2-mannosyltransferase (Ktr4)"/>
    <property type="match status" value="1"/>
</dbReference>
<feature type="transmembrane region" description="Helical" evidence="7">
    <location>
        <begin position="24"/>
        <end position="41"/>
    </location>
</feature>
<evidence type="ECO:0000256" key="7">
    <source>
        <dbReference type="SAM" id="Phobius"/>
    </source>
</evidence>
<dbReference type="Gene3D" id="3.90.550.10">
    <property type="entry name" value="Spore Coat Polysaccharide Biosynthesis Protein SpsA, Chain A"/>
    <property type="match status" value="1"/>
</dbReference>
<dbReference type="PANTHER" id="PTHR31121">
    <property type="entry name" value="ALPHA-1,2 MANNOSYLTRANSFERASE KTR1"/>
    <property type="match status" value="1"/>
</dbReference>
<keyword evidence="5" id="KW-0735">Signal-anchor</keyword>
<dbReference type="GO" id="GO:0016020">
    <property type="term" value="C:membrane"/>
    <property type="evidence" value="ECO:0007669"/>
    <property type="project" value="UniProtKB-SubCell"/>
</dbReference>
<dbReference type="InterPro" id="IPR002685">
    <property type="entry name" value="Glyco_trans_15"/>
</dbReference>
<dbReference type="Pfam" id="PF01793">
    <property type="entry name" value="Glyco_transf_15"/>
    <property type="match status" value="1"/>
</dbReference>
<keyword evidence="7" id="KW-0472">Membrane</keyword>
<comment type="similarity">
    <text evidence="2">Belongs to the glycosyltransferase 15 family.</text>
</comment>
<dbReference type="GO" id="GO:0006491">
    <property type="term" value="P:N-glycan processing"/>
    <property type="evidence" value="ECO:0007669"/>
    <property type="project" value="EnsemblFungi"/>
</dbReference>